<gene>
    <name evidence="1" type="ORF">NCTC11653_02444</name>
</gene>
<dbReference type="EMBL" id="UAVP01000011">
    <property type="protein sequence ID" value="SQA76519.1"/>
    <property type="molecule type" value="Genomic_DNA"/>
</dbReference>
<comment type="caution">
    <text evidence="1">The sequence shown here is derived from an EMBL/GenBank/DDBJ whole genome shotgun (WGS) entry which is preliminary data.</text>
</comment>
<proteinExistence type="predicted"/>
<dbReference type="RefSeq" id="WP_002682203.1">
    <property type="nucleotide sequence ID" value="NZ_CP022385.1"/>
</dbReference>
<reference evidence="1 2" key="1">
    <citation type="submission" date="2018-06" db="EMBL/GenBank/DDBJ databases">
        <authorList>
            <consortium name="Pathogen Informatics"/>
            <person name="Doyle S."/>
        </authorList>
    </citation>
    <scope>NUCLEOTIDE SEQUENCE [LARGE SCALE GENOMIC DNA]</scope>
    <source>
        <strain evidence="1 2">NCTC11653</strain>
    </source>
</reference>
<accession>A0AAX2IER6</accession>
<protein>
    <submittedName>
        <fullName evidence="1">Uncharacterized protein</fullName>
    </submittedName>
</protein>
<dbReference type="Proteomes" id="UP000249902">
    <property type="component" value="Unassembled WGS sequence"/>
</dbReference>
<name>A0AAX2IER6_CAPSP</name>
<dbReference type="AlphaFoldDB" id="A0AAX2IER6"/>
<evidence type="ECO:0000313" key="1">
    <source>
        <dbReference type="EMBL" id="SQA76519.1"/>
    </source>
</evidence>
<evidence type="ECO:0000313" key="2">
    <source>
        <dbReference type="Proteomes" id="UP000249902"/>
    </source>
</evidence>
<sequence length="795" mass="90595">MAWFFGNKQQKYIDNLEKNNKKRQEAEIITIGKATPEQQEERASQVVAQRNQKRMEAIEEEQEKEDKAQEDQLFVINGAKVKFGPHIGTFKVLSDTPTIQSKTVGTEIEKSPANFTFMDGFQLLTLTQWQEVGTAKYQDNLALIKKSTIVSTGKMSPANAPIESGKIEFINSGQINVPENIDTTGMPLPLFNQTIEKSEYSLESNYFHNHLLEVAKEVMSNIDEPDSYVYKFYKKVIENQIKNPEIEVVKDLFSDKWGKYDSFSEKIQISEKQLADIEKDNDRKIQLITVLGECYAKYIEGVVENLIDDTTILDLFEYEFLRFDGFGNTCNIPIAKLTTPQKEIHTLNICLEVPEEILQDCSIESSVYDDMMTEIPSSEPRQGDSTFPTILSYPTPPPPETPILPNIGFKFSMAWKGNGTPACSFTVYAGLQKEVAKDLKVPLIGPTSVMIGLNLATTLYQGTPGTSDLSPQLATLSASPSLTIGSKTGNSCSLNLFNQYTGTGVYNPYKYAFSLGVTGVLSTGDVSKNFDEEGNLIKDEYNTHDHNHRHQILGGAAIKAGNFIIASYNDVCKIPFLGINSDQNWSAGANIKFKLRENLNFSYAFDLYYGKSSNKRPLNKDVMIDGQNYDLQNLFELTLNRGQETFTMTDDYGKVLGNNDVFGYGCFWPSNNMHNAITWPEKKPQEPKRPLRSDYIKEEDFEKAKADYAKKMRTYRRDLNDYNLSQEITDKTKYKYPFWKRPFKTNGNERVPNPTFHWLFSIYNKNNKIDWERVKEYFNAKQAQDIYLNQQNLRK</sequence>
<organism evidence="1 2">
    <name type="scientific">Capnocytophaga sputigena</name>
    <dbReference type="NCBI Taxonomy" id="1019"/>
    <lineage>
        <taxon>Bacteria</taxon>
        <taxon>Pseudomonadati</taxon>
        <taxon>Bacteroidota</taxon>
        <taxon>Flavobacteriia</taxon>
        <taxon>Flavobacteriales</taxon>
        <taxon>Flavobacteriaceae</taxon>
        <taxon>Capnocytophaga</taxon>
    </lineage>
</organism>